<keyword evidence="1" id="KW-0472">Membrane</keyword>
<sequence length="89" mass="9537">MGQRRNSQEGVTHIMVSQIITALLVAALDTAWSMCRAGQKAALAQSDIVARFWLGVGNTGEALEAIVDRVSAWCGIDISASMIDRVYGL</sequence>
<evidence type="ECO:0000313" key="2">
    <source>
        <dbReference type="EMBL" id="BCE25982.1"/>
    </source>
</evidence>
<dbReference type="EMBL" id="AP023099">
    <property type="protein sequence ID" value="BCE95732.1"/>
    <property type="molecule type" value="Genomic_DNA"/>
</dbReference>
<dbReference type="EMBL" id="AP023091">
    <property type="protein sequence ID" value="BCE25982.1"/>
    <property type="molecule type" value="Genomic_DNA"/>
</dbReference>
<accession>A0A809XDD2</accession>
<dbReference type="AlphaFoldDB" id="A0A809XDD2"/>
<organism evidence="2">
    <name type="scientific">Bradyrhizobium diazoefficiens</name>
    <dbReference type="NCBI Taxonomy" id="1355477"/>
    <lineage>
        <taxon>Bacteria</taxon>
        <taxon>Pseudomonadati</taxon>
        <taxon>Pseudomonadota</taxon>
        <taxon>Alphaproteobacteria</taxon>
        <taxon>Hyphomicrobiales</taxon>
        <taxon>Nitrobacteraceae</taxon>
        <taxon>Bradyrhizobium</taxon>
    </lineage>
</organism>
<gene>
    <name evidence="4" type="ORF">XF10B_85300</name>
    <name evidence="2" type="ORF">XF1B_86630</name>
    <name evidence="3" type="ORF">XF4B_85880</name>
</gene>
<evidence type="ECO:0000256" key="1">
    <source>
        <dbReference type="SAM" id="Phobius"/>
    </source>
</evidence>
<protein>
    <submittedName>
        <fullName evidence="2">Uncharacterized protein</fullName>
    </submittedName>
</protein>
<feature type="transmembrane region" description="Helical" evidence="1">
    <location>
        <begin position="12"/>
        <end position="32"/>
    </location>
</feature>
<reference evidence="3" key="3">
    <citation type="submission" date="2020-05" db="EMBL/GenBank/DDBJ databases">
        <title>Complete genome sequence of Bradyrhizobium diazoefficiens XF4 isolated from soybean nodule.</title>
        <authorList>
            <person name="Noda R."/>
            <person name="Kakizaki K."/>
            <person name="Minamisawa K."/>
        </authorList>
    </citation>
    <scope>NUCLEOTIDE SEQUENCE</scope>
    <source>
        <strain evidence="3">XF4</strain>
    </source>
</reference>
<name>A0A809XDD2_9BRAD</name>
<evidence type="ECO:0000313" key="3">
    <source>
        <dbReference type="EMBL" id="BCE52239.1"/>
    </source>
</evidence>
<keyword evidence="1" id="KW-1133">Transmembrane helix</keyword>
<reference evidence="4" key="2">
    <citation type="submission" date="2020-05" db="EMBL/GenBank/DDBJ databases">
        <title>Complete genome sequence of Bradyrhizobium diazoefficiens XF10 isolated from soybean nodule.</title>
        <authorList>
            <person name="Noda R."/>
            <person name="Kakizaki K."/>
            <person name="Minamisawa K."/>
        </authorList>
    </citation>
    <scope>NUCLEOTIDE SEQUENCE</scope>
    <source>
        <strain evidence="4">XF10</strain>
    </source>
</reference>
<proteinExistence type="predicted"/>
<dbReference type="EMBL" id="AP023094">
    <property type="protein sequence ID" value="BCE52239.1"/>
    <property type="molecule type" value="Genomic_DNA"/>
</dbReference>
<reference evidence="2" key="1">
    <citation type="submission" date="2020-05" db="EMBL/GenBank/DDBJ databases">
        <title>Complete genome sequence of Bradyrhizobium diazoefficiens XF1 isolated from soybean nodule.</title>
        <authorList>
            <person name="Noda R."/>
            <person name="Kakizaki K."/>
            <person name="Minamisawa K."/>
        </authorList>
    </citation>
    <scope>NUCLEOTIDE SEQUENCE</scope>
    <source>
        <strain evidence="2">XF1</strain>
    </source>
</reference>
<keyword evidence="1" id="KW-0812">Transmembrane</keyword>
<evidence type="ECO:0000313" key="4">
    <source>
        <dbReference type="EMBL" id="BCE95732.1"/>
    </source>
</evidence>